<feature type="domain" description="DUF4015" evidence="2">
    <location>
        <begin position="76"/>
        <end position="402"/>
    </location>
</feature>
<dbReference type="InterPro" id="IPR017853">
    <property type="entry name" value="GH"/>
</dbReference>
<dbReference type="Gene3D" id="3.20.20.80">
    <property type="entry name" value="Glycosidases"/>
    <property type="match status" value="1"/>
</dbReference>
<dbReference type="SUPFAM" id="SSF51445">
    <property type="entry name" value="(Trans)glycosidases"/>
    <property type="match status" value="1"/>
</dbReference>
<accession>A0A1F6BRT4</accession>
<comment type="caution">
    <text evidence="3">The sequence shown here is derived from an EMBL/GenBank/DDBJ whole genome shotgun (WGS) entry which is preliminary data.</text>
</comment>
<evidence type="ECO:0000256" key="1">
    <source>
        <dbReference type="SAM" id="Phobius"/>
    </source>
</evidence>
<dbReference type="Pfam" id="PF13200">
    <property type="entry name" value="DUF4015"/>
    <property type="match status" value="1"/>
</dbReference>
<gene>
    <name evidence="3" type="ORF">A3A21_00455</name>
</gene>
<dbReference type="STRING" id="1798471.A3A21_00455"/>
<sequence length="408" mass="46545">MRTIEKLLIFIIILLVLLIGLGFLVGKTYVVEEKEGKKEISERGTQNRTIQKLVVKKEEGTPSQKPLPNPPNIIKGIYLTSWSGGSERVINRVIAKSKESGVNAVVMDIKDFSGRLAYKSDIPAVQKYGAYEEKIKDVNGVIKKFHENNIYVIARITVFQDPIFSSARPDLAIHDTRKVSSSSPPGVETLWQDNHNLSWIDPASDEAWNYIFAIAKDAAERGFDELNFDYVRFPSDGNLNNLRYLHFNEQIPMRNVLRRFFANLRQTLPDTKLSADVFGYTAIMYENDLGIGQVIEDAYEMFDYVSPMLYPSHYATTFLGLDNAAKHPYEVVQYTLNHAKKRLAVMATSTRERTVIRPWLQDFDLNGVPYTALMVKSEIRAAEETLGETYAGYMLWDPENTYTWEAIE</sequence>
<keyword evidence="1" id="KW-1133">Transmembrane helix</keyword>
<keyword evidence="1" id="KW-0472">Membrane</keyword>
<proteinExistence type="predicted"/>
<dbReference type="Proteomes" id="UP000176996">
    <property type="component" value="Unassembled WGS sequence"/>
</dbReference>
<protein>
    <recommendedName>
        <fullName evidence="2">DUF4015 domain-containing protein</fullName>
    </recommendedName>
</protein>
<keyword evidence="1" id="KW-0812">Transmembrane</keyword>
<organism evidence="3 4">
    <name type="scientific">Candidatus Jorgensenbacteria bacterium RIFCSPLOWO2_01_FULL_45_25b</name>
    <dbReference type="NCBI Taxonomy" id="1798471"/>
    <lineage>
        <taxon>Bacteria</taxon>
        <taxon>Candidatus Joergenseniibacteriota</taxon>
    </lineage>
</organism>
<dbReference type="InterPro" id="IPR025275">
    <property type="entry name" value="DUF4015"/>
</dbReference>
<evidence type="ECO:0000259" key="2">
    <source>
        <dbReference type="Pfam" id="PF13200"/>
    </source>
</evidence>
<feature type="transmembrane region" description="Helical" evidence="1">
    <location>
        <begin position="7"/>
        <end position="25"/>
    </location>
</feature>
<reference evidence="3 4" key="1">
    <citation type="journal article" date="2016" name="Nat. Commun.">
        <title>Thousands of microbial genomes shed light on interconnected biogeochemical processes in an aquifer system.</title>
        <authorList>
            <person name="Anantharaman K."/>
            <person name="Brown C.T."/>
            <person name="Hug L.A."/>
            <person name="Sharon I."/>
            <person name="Castelle C.J."/>
            <person name="Probst A.J."/>
            <person name="Thomas B.C."/>
            <person name="Singh A."/>
            <person name="Wilkins M.J."/>
            <person name="Karaoz U."/>
            <person name="Brodie E.L."/>
            <person name="Williams K.H."/>
            <person name="Hubbard S.S."/>
            <person name="Banfield J.F."/>
        </authorList>
    </citation>
    <scope>NUCLEOTIDE SEQUENCE [LARGE SCALE GENOMIC DNA]</scope>
</reference>
<name>A0A1F6BRT4_9BACT</name>
<evidence type="ECO:0000313" key="3">
    <source>
        <dbReference type="EMBL" id="OGG39655.1"/>
    </source>
</evidence>
<dbReference type="AlphaFoldDB" id="A0A1F6BRT4"/>
<evidence type="ECO:0000313" key="4">
    <source>
        <dbReference type="Proteomes" id="UP000176996"/>
    </source>
</evidence>
<dbReference type="EMBL" id="MFKK01000038">
    <property type="protein sequence ID" value="OGG39655.1"/>
    <property type="molecule type" value="Genomic_DNA"/>
</dbReference>